<dbReference type="SUPFAM" id="SSF89796">
    <property type="entry name" value="CoA-transferase family III (CaiB/BaiF)"/>
    <property type="match status" value="1"/>
</dbReference>
<dbReference type="PANTHER" id="PTHR48207:SF3">
    <property type="entry name" value="SUCCINATE--HYDROXYMETHYLGLUTARATE COA-TRANSFERASE"/>
    <property type="match status" value="1"/>
</dbReference>
<protein>
    <submittedName>
        <fullName evidence="2">CoA transferase</fullName>
        <ecNumber evidence="2">2.8.3.-</ecNumber>
    </submittedName>
</protein>
<evidence type="ECO:0000256" key="1">
    <source>
        <dbReference type="ARBA" id="ARBA00022679"/>
    </source>
</evidence>
<reference evidence="2" key="1">
    <citation type="submission" date="2024-06" db="EMBL/GenBank/DDBJ databases">
        <title>Draft genome sequence of Microbacterium sp. strain A8/3-1, isolated from Oxytropis tragacanthoides Fisch. ex DC. Root nodules in the Altai region of Russia.</title>
        <authorList>
            <person name="Sazanova A."/>
            <person name="Guro P."/>
            <person name="Kuznetsova I."/>
            <person name="Belimov A."/>
            <person name="Safronova V."/>
        </authorList>
    </citation>
    <scope>NUCLEOTIDE SEQUENCE</scope>
    <source>
        <strain evidence="2">A8/3-1</strain>
    </source>
</reference>
<accession>A0AAU7VSD8</accession>
<dbReference type="RefSeq" id="WP_350350838.1">
    <property type="nucleotide sequence ID" value="NZ_CP158357.1"/>
</dbReference>
<dbReference type="Gene3D" id="3.40.50.10540">
    <property type="entry name" value="Crotonobetainyl-coa:carnitine coa-transferase, domain 1"/>
    <property type="match status" value="1"/>
</dbReference>
<gene>
    <name evidence="2" type="ORF">ABS642_15720</name>
</gene>
<dbReference type="EC" id="2.8.3.-" evidence="2"/>
<dbReference type="InterPro" id="IPR023606">
    <property type="entry name" value="CoA-Trfase_III_dom_1_sf"/>
</dbReference>
<keyword evidence="1 2" id="KW-0808">Transferase</keyword>
<evidence type="ECO:0000313" key="2">
    <source>
        <dbReference type="EMBL" id="XBX77346.1"/>
    </source>
</evidence>
<dbReference type="InterPro" id="IPR003673">
    <property type="entry name" value="CoA-Trfase_fam_III"/>
</dbReference>
<name>A0AAU7VSD8_9MICO</name>
<sequence length="379" mass="38967">MTGDGAFLPLAGIRVIDFTRLLAGPYATMTLAELGADVIKVEQPGIGDETRHWGPPFVHGASAYFHAINRGKRSIALDLTDAADREVAHRLIGSADVLVESFRPGVAERLGIGPAAMRERFPRLVYASISGFSPNGPLAAEPGTAVTVEAESGLMRVTGYEGADPVRSGVAMVDIATGMSMINGVLAALLERTRTGAGRRLEFSLFATALSSLGTVIAATSAGGPPSKPWGSSHPSIVPYRAFAAADGSVVLGATNDAMFARLVGALDLGEALGGARWAGNQARVEGRDELEAALAARVGGLTLDEVVTRLKAARVLVARVRSPEEAAAGEQAAALGLIEHDDGVSIARSALGTNGTAHLPRAPQLDADGAALRAEVGA</sequence>
<dbReference type="Gene3D" id="3.30.1540.10">
    <property type="entry name" value="formyl-coa transferase, domain 3"/>
    <property type="match status" value="1"/>
</dbReference>
<dbReference type="GO" id="GO:0008410">
    <property type="term" value="F:CoA-transferase activity"/>
    <property type="evidence" value="ECO:0007669"/>
    <property type="project" value="TreeGrafter"/>
</dbReference>
<dbReference type="Pfam" id="PF02515">
    <property type="entry name" value="CoA_transf_3"/>
    <property type="match status" value="1"/>
</dbReference>
<dbReference type="PANTHER" id="PTHR48207">
    <property type="entry name" value="SUCCINATE--HYDROXYMETHYLGLUTARATE COA-TRANSFERASE"/>
    <property type="match status" value="1"/>
</dbReference>
<organism evidence="2">
    <name type="scientific">Microbacterium sp. A8/3-1</name>
    <dbReference type="NCBI Taxonomy" id="3160749"/>
    <lineage>
        <taxon>Bacteria</taxon>
        <taxon>Bacillati</taxon>
        <taxon>Actinomycetota</taxon>
        <taxon>Actinomycetes</taxon>
        <taxon>Micrococcales</taxon>
        <taxon>Microbacteriaceae</taxon>
        <taxon>Microbacterium</taxon>
    </lineage>
</organism>
<dbReference type="InterPro" id="IPR044855">
    <property type="entry name" value="CoA-Trfase_III_dom3_sf"/>
</dbReference>
<proteinExistence type="predicted"/>
<dbReference type="AlphaFoldDB" id="A0AAU7VSD8"/>
<dbReference type="EMBL" id="CP158357">
    <property type="protein sequence ID" value="XBX77346.1"/>
    <property type="molecule type" value="Genomic_DNA"/>
</dbReference>
<dbReference type="InterPro" id="IPR050483">
    <property type="entry name" value="CoA-transferase_III_domain"/>
</dbReference>